<evidence type="ECO:0000313" key="3">
    <source>
        <dbReference type="Proteomes" id="UP000297149"/>
    </source>
</evidence>
<reference evidence="3" key="1">
    <citation type="submission" date="2019-02" db="EMBL/GenBank/DDBJ databases">
        <title>Isolation and identification of novel species under the genus Muribaculum.</title>
        <authorList>
            <person name="Miyake S."/>
            <person name="Ding Y."/>
            <person name="Low A."/>
            <person name="Soh M."/>
            <person name="Seedorf H."/>
        </authorList>
    </citation>
    <scope>NUCLEOTIDE SEQUENCE [LARGE SCALE GENOMIC DNA]</scope>
    <source>
        <strain evidence="3">H5</strain>
    </source>
</reference>
<accession>A0A4P7W491</accession>
<keyword evidence="1" id="KW-0732">Signal</keyword>
<protein>
    <recommendedName>
        <fullName evidence="4">Lipoprotein</fullName>
    </recommendedName>
</protein>
<evidence type="ECO:0000313" key="2">
    <source>
        <dbReference type="EMBL" id="QCD42767.1"/>
    </source>
</evidence>
<gene>
    <name evidence="2" type="ORF">E7747_11030</name>
</gene>
<organism evidence="2 3">
    <name type="scientific">Duncaniella dubosii</name>
    <dbReference type="NCBI Taxonomy" id="2518971"/>
    <lineage>
        <taxon>Bacteria</taxon>
        <taxon>Pseudomonadati</taxon>
        <taxon>Bacteroidota</taxon>
        <taxon>Bacteroidia</taxon>
        <taxon>Bacteroidales</taxon>
        <taxon>Muribaculaceae</taxon>
        <taxon>Duncaniella</taxon>
    </lineage>
</organism>
<keyword evidence="3" id="KW-1185">Reference proteome</keyword>
<name>A0A4P7W491_9BACT</name>
<dbReference type="KEGG" id="ddb:E7747_11030"/>
<dbReference type="Proteomes" id="UP000297149">
    <property type="component" value="Chromosome"/>
</dbReference>
<dbReference type="PROSITE" id="PS51257">
    <property type="entry name" value="PROKAR_LIPOPROTEIN"/>
    <property type="match status" value="1"/>
</dbReference>
<evidence type="ECO:0000256" key="1">
    <source>
        <dbReference type="SAM" id="SignalP"/>
    </source>
</evidence>
<evidence type="ECO:0008006" key="4">
    <source>
        <dbReference type="Google" id="ProtNLM"/>
    </source>
</evidence>
<dbReference type="AlphaFoldDB" id="A0A4P7W491"/>
<sequence length="139" mass="15536">MKSFFKIAAAGCLAAVLGVGCAVAASFVKYQDEITASLAEYLSENRPVSGMFFSTEYVVEEYEYDDAYCLLYDDADANLFECEIVVDLETYQLVQYHIENDKKLVGSLVLNDDYSFDGVEVFTFMPEPEFEMADASANL</sequence>
<feature type="signal peptide" evidence="1">
    <location>
        <begin position="1"/>
        <end position="24"/>
    </location>
</feature>
<dbReference type="EMBL" id="CP039396">
    <property type="protein sequence ID" value="QCD42767.1"/>
    <property type="molecule type" value="Genomic_DNA"/>
</dbReference>
<proteinExistence type="predicted"/>
<feature type="chain" id="PRO_5020481969" description="Lipoprotein" evidence="1">
    <location>
        <begin position="25"/>
        <end position="139"/>
    </location>
</feature>
<dbReference type="RefSeq" id="WP_136415973.1">
    <property type="nucleotide sequence ID" value="NZ_CP039396.1"/>
</dbReference>